<comment type="caution">
    <text evidence="3">The sequence shown here is derived from an EMBL/GenBank/DDBJ whole genome shotgun (WGS) entry which is preliminary data.</text>
</comment>
<dbReference type="VEuPathDB" id="FungiDB:RhiirA1_405083"/>
<protein>
    <submittedName>
        <fullName evidence="3">Uncharacterized protein</fullName>
    </submittedName>
</protein>
<sequence length="111" mass="12962">MEDIIEKVKEIILQVLHKYWNILSDIALKAAFLDPRFKDLTFARNKKDRIIRLIQDELNQVGNLLSEDNPNDDDQEINETEVTEQRGESPVINVLIGSTLLFITLLIYYFI</sequence>
<accession>A0A2N1NWY7</accession>
<feature type="compositionally biased region" description="Acidic residues" evidence="1">
    <location>
        <begin position="69"/>
        <end position="82"/>
    </location>
</feature>
<feature type="transmembrane region" description="Helical" evidence="2">
    <location>
        <begin position="91"/>
        <end position="110"/>
    </location>
</feature>
<keyword evidence="2" id="KW-0812">Transmembrane</keyword>
<name>A0A2N1NWY7_9GLOM</name>
<keyword evidence="2" id="KW-0472">Membrane</keyword>
<evidence type="ECO:0000313" key="4">
    <source>
        <dbReference type="Proteomes" id="UP000233469"/>
    </source>
</evidence>
<dbReference type="Proteomes" id="UP000233469">
    <property type="component" value="Unassembled WGS sequence"/>
</dbReference>
<dbReference type="OrthoDB" id="2446412at2759"/>
<reference evidence="3 4" key="1">
    <citation type="submission" date="2016-04" db="EMBL/GenBank/DDBJ databases">
        <title>Genome analyses suggest a sexual origin of heterokaryosis in a supposedly ancient asexual fungus.</title>
        <authorList>
            <person name="Ropars J."/>
            <person name="Sedzielewska K."/>
            <person name="Noel J."/>
            <person name="Charron P."/>
            <person name="Farinelli L."/>
            <person name="Marton T."/>
            <person name="Kruger M."/>
            <person name="Pelin A."/>
            <person name="Brachmann A."/>
            <person name="Corradi N."/>
        </authorList>
    </citation>
    <scope>NUCLEOTIDE SEQUENCE [LARGE SCALE GENOMIC DNA]</scope>
    <source>
        <strain evidence="3 4">C2</strain>
    </source>
</reference>
<evidence type="ECO:0000256" key="2">
    <source>
        <dbReference type="SAM" id="Phobius"/>
    </source>
</evidence>
<feature type="region of interest" description="Disordered" evidence="1">
    <location>
        <begin position="64"/>
        <end position="84"/>
    </location>
</feature>
<reference evidence="3 4" key="2">
    <citation type="submission" date="2017-10" db="EMBL/GenBank/DDBJ databases">
        <title>Extensive intraspecific genome diversity in a model arbuscular mycorrhizal fungus.</title>
        <authorList>
            <person name="Chen E.C.H."/>
            <person name="Morin E."/>
            <person name="Baudet D."/>
            <person name="Noel J."/>
            <person name="Ndikumana S."/>
            <person name="Charron P."/>
            <person name="St-Onge C."/>
            <person name="Giorgi J."/>
            <person name="Grigoriev I.V."/>
            <person name="Roux C."/>
            <person name="Martin F.M."/>
            <person name="Corradi N."/>
        </authorList>
    </citation>
    <scope>NUCLEOTIDE SEQUENCE [LARGE SCALE GENOMIC DNA]</scope>
    <source>
        <strain evidence="3 4">C2</strain>
    </source>
</reference>
<dbReference type="EMBL" id="LLXL01000085">
    <property type="protein sequence ID" value="PKK78385.1"/>
    <property type="molecule type" value="Genomic_DNA"/>
</dbReference>
<evidence type="ECO:0000313" key="3">
    <source>
        <dbReference type="EMBL" id="PKK78385.1"/>
    </source>
</evidence>
<gene>
    <name evidence="3" type="ORF">RhiirC2_843556</name>
</gene>
<proteinExistence type="predicted"/>
<organism evidence="3 4">
    <name type="scientific">Rhizophagus irregularis</name>
    <dbReference type="NCBI Taxonomy" id="588596"/>
    <lineage>
        <taxon>Eukaryota</taxon>
        <taxon>Fungi</taxon>
        <taxon>Fungi incertae sedis</taxon>
        <taxon>Mucoromycota</taxon>
        <taxon>Glomeromycotina</taxon>
        <taxon>Glomeromycetes</taxon>
        <taxon>Glomerales</taxon>
        <taxon>Glomeraceae</taxon>
        <taxon>Rhizophagus</taxon>
    </lineage>
</organism>
<keyword evidence="2" id="KW-1133">Transmembrane helix</keyword>
<dbReference type="AlphaFoldDB" id="A0A2N1NWY7"/>
<dbReference type="VEuPathDB" id="FungiDB:FUN_010679"/>
<evidence type="ECO:0000256" key="1">
    <source>
        <dbReference type="SAM" id="MobiDB-lite"/>
    </source>
</evidence>